<dbReference type="EMBL" id="SNRX01000002">
    <property type="protein sequence ID" value="KAA6303445.1"/>
    <property type="molecule type" value="Genomic_DNA"/>
</dbReference>
<evidence type="ECO:0000256" key="2">
    <source>
        <dbReference type="ARBA" id="ARBA00009695"/>
    </source>
</evidence>
<dbReference type="PANTHER" id="PTHR33602:SF1">
    <property type="entry name" value="REGULATORY PROTEIN RECX FAMILY PROTEIN"/>
    <property type="match status" value="1"/>
</dbReference>
<keyword evidence="4" id="KW-0963">Cytoplasm</keyword>
<comment type="caution">
    <text evidence="7">The sequence shown here is derived from an EMBL/GenBank/DDBJ whole genome shotgun (WGS) entry which is preliminary data.</text>
</comment>
<gene>
    <name evidence="7" type="ORF">EZS26_000362</name>
    <name evidence="8" type="ORF">EZS26_000605</name>
</gene>
<evidence type="ECO:0000256" key="3">
    <source>
        <dbReference type="ARBA" id="ARBA00018111"/>
    </source>
</evidence>
<comment type="subcellular location">
    <subcellularLocation>
        <location evidence="1">Cytoplasm</location>
    </subcellularLocation>
</comment>
<proteinExistence type="inferred from homology"/>
<evidence type="ECO:0000313" key="8">
    <source>
        <dbReference type="EMBL" id="KAA6303445.1"/>
    </source>
</evidence>
<dbReference type="InterPro" id="IPR036388">
    <property type="entry name" value="WH-like_DNA-bd_sf"/>
</dbReference>
<reference evidence="7 9" key="1">
    <citation type="submission" date="2019-03" db="EMBL/GenBank/DDBJ databases">
        <title>Single cell metagenomics reveals metabolic interactions within the superorganism composed of flagellate Streblomastix strix and complex community of Bacteroidetes bacteria on its surface.</title>
        <authorList>
            <person name="Treitli S.C."/>
            <person name="Kolisko M."/>
            <person name="Husnik F."/>
            <person name="Keeling P."/>
            <person name="Hampl V."/>
        </authorList>
    </citation>
    <scope>NUCLEOTIDE SEQUENCE [LARGE SCALE GENOMIC DNA]</scope>
    <source>
        <strain evidence="7">St1</strain>
    </source>
</reference>
<dbReference type="Gene3D" id="1.10.10.10">
    <property type="entry name" value="Winged helix-like DNA-binding domain superfamily/Winged helix DNA-binding domain"/>
    <property type="match status" value="2"/>
</dbReference>
<dbReference type="InterPro" id="IPR053924">
    <property type="entry name" value="RecX_HTH_2nd"/>
</dbReference>
<evidence type="ECO:0000259" key="5">
    <source>
        <dbReference type="Pfam" id="PF02631"/>
    </source>
</evidence>
<dbReference type="Pfam" id="PF21981">
    <property type="entry name" value="RecX_HTH3"/>
    <property type="match status" value="1"/>
</dbReference>
<feature type="domain" description="RecX third three-helical" evidence="6">
    <location>
        <begin position="106"/>
        <end position="149"/>
    </location>
</feature>
<name>A0A5M8P4E8_9BACT</name>
<dbReference type="Proteomes" id="UP000324575">
    <property type="component" value="Unassembled WGS sequence"/>
</dbReference>
<organism evidence="7 9">
    <name type="scientific">Candidatus Ordinivivax streblomastigis</name>
    <dbReference type="NCBI Taxonomy" id="2540710"/>
    <lineage>
        <taxon>Bacteria</taxon>
        <taxon>Pseudomonadati</taxon>
        <taxon>Bacteroidota</taxon>
        <taxon>Bacteroidia</taxon>
        <taxon>Bacteroidales</taxon>
        <taxon>Candidatus Ordinivivax</taxon>
    </lineage>
</organism>
<evidence type="ECO:0000313" key="7">
    <source>
        <dbReference type="EMBL" id="KAA6303202.1"/>
    </source>
</evidence>
<evidence type="ECO:0000256" key="1">
    <source>
        <dbReference type="ARBA" id="ARBA00004496"/>
    </source>
</evidence>
<dbReference type="Pfam" id="PF02631">
    <property type="entry name" value="RecX_HTH2"/>
    <property type="match status" value="1"/>
</dbReference>
<evidence type="ECO:0000313" key="9">
    <source>
        <dbReference type="Proteomes" id="UP000324575"/>
    </source>
</evidence>
<dbReference type="InterPro" id="IPR003783">
    <property type="entry name" value="Regulatory_RecX"/>
</dbReference>
<dbReference type="AlphaFoldDB" id="A0A5M8P4E8"/>
<dbReference type="GO" id="GO:0005737">
    <property type="term" value="C:cytoplasm"/>
    <property type="evidence" value="ECO:0007669"/>
    <property type="project" value="UniProtKB-SubCell"/>
</dbReference>
<dbReference type="InterPro" id="IPR053925">
    <property type="entry name" value="RecX_HTH_3rd"/>
</dbReference>
<dbReference type="PANTHER" id="PTHR33602">
    <property type="entry name" value="REGULATORY PROTEIN RECX FAMILY PROTEIN"/>
    <property type="match status" value="1"/>
</dbReference>
<comment type="similarity">
    <text evidence="2">Belongs to the RecX family.</text>
</comment>
<sequence length="151" mass="17797">MSTITPQQALHRLAALCSRGECCIYDLRRKMIRWELSETVQQQIIRQLQQEQFLNEQRFCMAYVKDKSKYNRWGINKIRYELKKKQIADVLINEALSAIDPQDNREQLRQLLESKRKSVKGNSAYEINQKLVRFAVGRGFSYDDIAAILQL</sequence>
<evidence type="ECO:0000259" key="6">
    <source>
        <dbReference type="Pfam" id="PF21981"/>
    </source>
</evidence>
<feature type="domain" description="RecX second three-helical" evidence="5">
    <location>
        <begin position="55"/>
        <end position="96"/>
    </location>
</feature>
<evidence type="ECO:0000256" key="4">
    <source>
        <dbReference type="ARBA" id="ARBA00022490"/>
    </source>
</evidence>
<dbReference type="EMBL" id="SNRX01000002">
    <property type="protein sequence ID" value="KAA6303202.1"/>
    <property type="molecule type" value="Genomic_DNA"/>
</dbReference>
<protein>
    <recommendedName>
        <fullName evidence="3">Regulatory protein RecX</fullName>
    </recommendedName>
</protein>
<dbReference type="GO" id="GO:0006282">
    <property type="term" value="P:regulation of DNA repair"/>
    <property type="evidence" value="ECO:0007669"/>
    <property type="project" value="InterPro"/>
</dbReference>
<accession>A0A5M8P4E8</accession>